<evidence type="ECO:0000256" key="11">
    <source>
        <dbReference type="ARBA" id="ARBA00023136"/>
    </source>
</evidence>
<dbReference type="Pfam" id="PF00153">
    <property type="entry name" value="Mito_carr"/>
    <property type="match status" value="3"/>
</dbReference>
<feature type="region of interest" description="Disordered" evidence="14">
    <location>
        <begin position="1"/>
        <end position="62"/>
    </location>
</feature>
<keyword evidence="4 12" id="KW-0812">Transmembrane</keyword>
<dbReference type="OrthoDB" id="270584at2759"/>
<comment type="subcellular location">
    <subcellularLocation>
        <location evidence="1">Mitochondrion inner membrane</location>
        <topology evidence="1">Multi-pass membrane protein</topology>
    </subcellularLocation>
</comment>
<sequence length="381" mass="41004">MTARIAHVKACPRRPRRHLPPLAHVSPPGTAQSTSSSNTNNVSSDLSGQESKLATAHQSASNPTTLNIAHKNAFVAAATKARRSVAAITSSNSVKYLIAGAIAGIVSRTAVSPLEVVATVNMCTSGTAPPLLRQLRLLFQTEGLRGFFKGNAANCLKVAPTKGIQFVAFEALKRVLFRLRENRRTGTKVKPLMAWERFVAGGLAGMTAAIACYPLDTAKTLLTAHPERFSGVLQTIAAVARQQGPQALYRGLSPTLVAMMPYAGLDFAIYEQLKLWYMHRNKKEANLLILLAIGAFAGTVAQTACHPLDVVRKRLQLQGIGGRPIQYRSMIQAASGIMKKEGPFALYRGLQPMYISAIPSAGVSYVVYESVKKALGVRSFH</sequence>
<feature type="compositionally biased region" description="Low complexity" evidence="14">
    <location>
        <begin position="33"/>
        <end position="44"/>
    </location>
</feature>
<evidence type="ECO:0000256" key="5">
    <source>
        <dbReference type="ARBA" id="ARBA00022723"/>
    </source>
</evidence>
<dbReference type="STRING" id="448386.A0A2V3IHM9"/>
<feature type="repeat" description="Solcar" evidence="12">
    <location>
        <begin position="192"/>
        <end position="276"/>
    </location>
</feature>
<dbReference type="Gene3D" id="1.50.40.10">
    <property type="entry name" value="Mitochondrial carrier domain"/>
    <property type="match status" value="1"/>
</dbReference>
<evidence type="ECO:0000256" key="7">
    <source>
        <dbReference type="ARBA" id="ARBA00022792"/>
    </source>
</evidence>
<dbReference type="GO" id="GO:0046872">
    <property type="term" value="F:metal ion binding"/>
    <property type="evidence" value="ECO:0007669"/>
    <property type="project" value="UniProtKB-KW"/>
</dbReference>
<gene>
    <name evidence="15" type="ORF">BWQ96_08716</name>
</gene>
<keyword evidence="3 13" id="KW-0813">Transport</keyword>
<evidence type="ECO:0000313" key="15">
    <source>
        <dbReference type="EMBL" id="PXF41571.1"/>
    </source>
</evidence>
<evidence type="ECO:0000256" key="4">
    <source>
        <dbReference type="ARBA" id="ARBA00022692"/>
    </source>
</evidence>
<keyword evidence="10" id="KW-0496">Mitochondrion</keyword>
<dbReference type="EMBL" id="NBIV01000209">
    <property type="protein sequence ID" value="PXF41571.1"/>
    <property type="molecule type" value="Genomic_DNA"/>
</dbReference>
<dbReference type="PROSITE" id="PS50920">
    <property type="entry name" value="SOLCAR"/>
    <property type="match status" value="3"/>
</dbReference>
<dbReference type="InterPro" id="IPR002067">
    <property type="entry name" value="MCP"/>
</dbReference>
<keyword evidence="6" id="KW-0677">Repeat</keyword>
<evidence type="ECO:0000256" key="13">
    <source>
        <dbReference type="RuleBase" id="RU000488"/>
    </source>
</evidence>
<dbReference type="AlphaFoldDB" id="A0A2V3IHM9"/>
<evidence type="ECO:0000256" key="6">
    <source>
        <dbReference type="ARBA" id="ARBA00022737"/>
    </source>
</evidence>
<dbReference type="PRINTS" id="PR00926">
    <property type="entry name" value="MITOCARRIER"/>
</dbReference>
<dbReference type="PANTHER" id="PTHR24089">
    <property type="entry name" value="SOLUTE CARRIER FAMILY 25"/>
    <property type="match status" value="1"/>
</dbReference>
<organism evidence="15 16">
    <name type="scientific">Gracilariopsis chorda</name>
    <dbReference type="NCBI Taxonomy" id="448386"/>
    <lineage>
        <taxon>Eukaryota</taxon>
        <taxon>Rhodophyta</taxon>
        <taxon>Florideophyceae</taxon>
        <taxon>Rhodymeniophycidae</taxon>
        <taxon>Gracilariales</taxon>
        <taxon>Gracilariaceae</taxon>
        <taxon>Gracilariopsis</taxon>
    </lineage>
</organism>
<feature type="compositionally biased region" description="Basic residues" evidence="14">
    <location>
        <begin position="1"/>
        <end position="19"/>
    </location>
</feature>
<evidence type="ECO:0000313" key="16">
    <source>
        <dbReference type="Proteomes" id="UP000247409"/>
    </source>
</evidence>
<evidence type="ECO:0000256" key="2">
    <source>
        <dbReference type="ARBA" id="ARBA00006375"/>
    </source>
</evidence>
<comment type="caution">
    <text evidence="15">The sequence shown here is derived from an EMBL/GenBank/DDBJ whole genome shotgun (WGS) entry which is preliminary data.</text>
</comment>
<evidence type="ECO:0000256" key="14">
    <source>
        <dbReference type="SAM" id="MobiDB-lite"/>
    </source>
</evidence>
<dbReference type="GO" id="GO:0005743">
    <property type="term" value="C:mitochondrial inner membrane"/>
    <property type="evidence" value="ECO:0007669"/>
    <property type="project" value="UniProtKB-SubCell"/>
</dbReference>
<accession>A0A2V3IHM9</accession>
<dbReference type="InterPro" id="IPR023395">
    <property type="entry name" value="MCP_dom_sf"/>
</dbReference>
<keyword evidence="7" id="KW-0999">Mitochondrion inner membrane</keyword>
<evidence type="ECO:0000256" key="10">
    <source>
        <dbReference type="ARBA" id="ARBA00023128"/>
    </source>
</evidence>
<evidence type="ECO:0000256" key="12">
    <source>
        <dbReference type="PROSITE-ProRule" id="PRU00282"/>
    </source>
</evidence>
<feature type="repeat" description="Solcar" evidence="12">
    <location>
        <begin position="285"/>
        <end position="374"/>
    </location>
</feature>
<name>A0A2V3IHM9_9FLOR</name>
<evidence type="ECO:0000256" key="1">
    <source>
        <dbReference type="ARBA" id="ARBA00004448"/>
    </source>
</evidence>
<dbReference type="Proteomes" id="UP000247409">
    <property type="component" value="Unassembled WGS sequence"/>
</dbReference>
<comment type="similarity">
    <text evidence="2 13">Belongs to the mitochondrial carrier (TC 2.A.29) family.</text>
</comment>
<proteinExistence type="inferred from homology"/>
<reference evidence="15 16" key="1">
    <citation type="journal article" date="2018" name="Mol. Biol. Evol.">
        <title>Analysis of the draft genome of the red seaweed Gracilariopsis chorda provides insights into genome size evolution in Rhodophyta.</title>
        <authorList>
            <person name="Lee J."/>
            <person name="Yang E.C."/>
            <person name="Graf L."/>
            <person name="Yang J.H."/>
            <person name="Qiu H."/>
            <person name="Zel Zion U."/>
            <person name="Chan C.X."/>
            <person name="Stephens T.G."/>
            <person name="Weber A.P.M."/>
            <person name="Boo G.H."/>
            <person name="Boo S.M."/>
            <person name="Kim K.M."/>
            <person name="Shin Y."/>
            <person name="Jung M."/>
            <person name="Lee S.J."/>
            <person name="Yim H.S."/>
            <person name="Lee J.H."/>
            <person name="Bhattacharya D."/>
            <person name="Yoon H.S."/>
        </authorList>
    </citation>
    <scope>NUCLEOTIDE SEQUENCE [LARGE SCALE GENOMIC DNA]</scope>
    <source>
        <strain evidence="15 16">SKKU-2015</strain>
        <tissue evidence="15">Whole body</tissue>
    </source>
</reference>
<dbReference type="InterPro" id="IPR018108">
    <property type="entry name" value="MCP_transmembrane"/>
</dbReference>
<protein>
    <submittedName>
        <fullName evidence="15">Mitochondrial adenine nucleotide transporter ADNT1</fullName>
    </submittedName>
</protein>
<evidence type="ECO:0000256" key="3">
    <source>
        <dbReference type="ARBA" id="ARBA00022448"/>
    </source>
</evidence>
<keyword evidence="9" id="KW-1133">Transmembrane helix</keyword>
<dbReference type="GO" id="GO:0055085">
    <property type="term" value="P:transmembrane transport"/>
    <property type="evidence" value="ECO:0007669"/>
    <property type="project" value="InterPro"/>
</dbReference>
<feature type="repeat" description="Solcar" evidence="12">
    <location>
        <begin position="91"/>
        <end position="175"/>
    </location>
</feature>
<keyword evidence="5" id="KW-0479">Metal-binding</keyword>
<dbReference type="FunFam" id="1.50.40.10:FF:000016">
    <property type="entry name" value="Solute carrier family 25 member 23"/>
    <property type="match status" value="1"/>
</dbReference>
<keyword evidence="8" id="KW-0106">Calcium</keyword>
<dbReference type="SUPFAM" id="SSF103506">
    <property type="entry name" value="Mitochondrial carrier"/>
    <property type="match status" value="1"/>
</dbReference>
<feature type="compositionally biased region" description="Polar residues" evidence="14">
    <location>
        <begin position="45"/>
        <end position="62"/>
    </location>
</feature>
<keyword evidence="11 12" id="KW-0472">Membrane</keyword>
<keyword evidence="16" id="KW-1185">Reference proteome</keyword>
<evidence type="ECO:0000256" key="9">
    <source>
        <dbReference type="ARBA" id="ARBA00022989"/>
    </source>
</evidence>
<evidence type="ECO:0000256" key="8">
    <source>
        <dbReference type="ARBA" id="ARBA00022837"/>
    </source>
</evidence>